<reference evidence="1 2" key="1">
    <citation type="submission" date="2019-10" db="EMBL/GenBank/DDBJ databases">
        <authorList>
            <person name="Palmer J.M."/>
        </authorList>
    </citation>
    <scope>NUCLEOTIDE SEQUENCE [LARGE SCALE GENOMIC DNA]</scope>
    <source>
        <strain evidence="1 2">TWF694</strain>
    </source>
</reference>
<gene>
    <name evidence="1" type="ORF">TWF694_002347</name>
</gene>
<name>A0AAV9X1N6_9PEZI</name>
<sequence>MSSSILFYAFFGAATRFVQLGIQRRPHYPPSERLAYPLYMSVAIAAGLYLDSIEERHAAILEDRKKSLLEKRARREEMESAIVAGIREERGL</sequence>
<proteinExistence type="predicted"/>
<evidence type="ECO:0000313" key="2">
    <source>
        <dbReference type="Proteomes" id="UP001365542"/>
    </source>
</evidence>
<accession>A0AAV9X1N6</accession>
<dbReference type="PANTHER" id="PTHR39218:SF1">
    <property type="entry name" value="OXIDOREDUCTASE 14 KDA SUBUNIT, PUTATIVE (AFU_ORTHOLOGUE AFUA_1G12110)-RELATED"/>
    <property type="match status" value="1"/>
</dbReference>
<dbReference type="EMBL" id="JAVHJO010000011">
    <property type="protein sequence ID" value="KAK6533401.1"/>
    <property type="molecule type" value="Genomic_DNA"/>
</dbReference>
<dbReference type="AlphaFoldDB" id="A0AAV9X1N6"/>
<dbReference type="Proteomes" id="UP001365542">
    <property type="component" value="Unassembled WGS sequence"/>
</dbReference>
<protein>
    <submittedName>
        <fullName evidence="1">Uncharacterized protein</fullName>
    </submittedName>
</protein>
<keyword evidence="2" id="KW-1185">Reference proteome</keyword>
<evidence type="ECO:0000313" key="1">
    <source>
        <dbReference type="EMBL" id="KAK6533401.1"/>
    </source>
</evidence>
<dbReference type="PANTHER" id="PTHR39218">
    <property type="entry name" value="OXIDOREDUCTASE 14 KDA SUBUNIT, PUTATIVE (AFU_ORTHOLOGUE AFUA_1G12110)-RELATED"/>
    <property type="match status" value="1"/>
</dbReference>
<comment type="caution">
    <text evidence="1">The sequence shown here is derived from an EMBL/GenBank/DDBJ whole genome shotgun (WGS) entry which is preliminary data.</text>
</comment>
<organism evidence="1 2">
    <name type="scientific">Orbilia ellipsospora</name>
    <dbReference type="NCBI Taxonomy" id="2528407"/>
    <lineage>
        <taxon>Eukaryota</taxon>
        <taxon>Fungi</taxon>
        <taxon>Dikarya</taxon>
        <taxon>Ascomycota</taxon>
        <taxon>Pezizomycotina</taxon>
        <taxon>Orbiliomycetes</taxon>
        <taxon>Orbiliales</taxon>
        <taxon>Orbiliaceae</taxon>
        <taxon>Orbilia</taxon>
    </lineage>
</organism>